<dbReference type="EMBL" id="JAAOIV010000003">
    <property type="protein sequence ID" value="NHN55118.1"/>
    <property type="molecule type" value="Genomic_DNA"/>
</dbReference>
<proteinExistence type="predicted"/>
<accession>A0A967AYP0</accession>
<keyword evidence="3" id="KW-1185">Reference proteome</keyword>
<feature type="compositionally biased region" description="Basic and acidic residues" evidence="1">
    <location>
        <begin position="93"/>
        <end position="103"/>
    </location>
</feature>
<evidence type="ECO:0000256" key="1">
    <source>
        <dbReference type="SAM" id="MobiDB-lite"/>
    </source>
</evidence>
<dbReference type="Proteomes" id="UP000744769">
    <property type="component" value="Unassembled WGS sequence"/>
</dbReference>
<evidence type="ECO:0000313" key="3">
    <source>
        <dbReference type="Proteomes" id="UP000744769"/>
    </source>
</evidence>
<evidence type="ECO:0000313" key="2">
    <source>
        <dbReference type="EMBL" id="NHN55118.1"/>
    </source>
</evidence>
<reference evidence="2" key="1">
    <citation type="submission" date="2020-03" db="EMBL/GenBank/DDBJ databases">
        <title>Draft sequencing of Calidifontibacter sp. DB0510.</title>
        <authorList>
            <person name="Kim D.-U."/>
        </authorList>
    </citation>
    <scope>NUCLEOTIDE SEQUENCE</scope>
    <source>
        <strain evidence="2">DB0510</strain>
    </source>
</reference>
<protein>
    <submittedName>
        <fullName evidence="2">Uncharacterized protein</fullName>
    </submittedName>
</protein>
<organism evidence="2 3">
    <name type="scientific">Metallococcus carri</name>
    <dbReference type="NCBI Taxonomy" id="1656884"/>
    <lineage>
        <taxon>Bacteria</taxon>
        <taxon>Bacillati</taxon>
        <taxon>Actinomycetota</taxon>
        <taxon>Actinomycetes</taxon>
        <taxon>Micrococcales</taxon>
        <taxon>Dermacoccaceae</taxon>
        <taxon>Metallococcus</taxon>
    </lineage>
</organism>
<dbReference type="AlphaFoldDB" id="A0A967AYP0"/>
<feature type="region of interest" description="Disordered" evidence="1">
    <location>
        <begin position="85"/>
        <end position="117"/>
    </location>
</feature>
<name>A0A967AYP0_9MICO</name>
<sequence>MSGSRPRVSFEPLTDDDFDWAWDVYRSTTQGHVELVTNASDEEQRSERLAALRRGSFDAILDERGSRIGLVEVTDDGVDLTIRTTATHTSPVDQRRRVDRDQAAAKGAELGLTDDDF</sequence>
<dbReference type="RefSeq" id="WP_166194122.1">
    <property type="nucleotide sequence ID" value="NZ_JAAOIV010000003.1"/>
</dbReference>
<comment type="caution">
    <text evidence="2">The sequence shown here is derived from an EMBL/GenBank/DDBJ whole genome shotgun (WGS) entry which is preliminary data.</text>
</comment>
<gene>
    <name evidence="2" type="ORF">G9U51_04860</name>
</gene>